<dbReference type="InterPro" id="IPR025296">
    <property type="entry name" value="DUF4158"/>
</dbReference>
<reference evidence="7 8" key="1">
    <citation type="submission" date="2013-09" db="EMBL/GenBank/DDBJ databases">
        <title>High correlation between genotypes and phenotypes of environmental bacteria Comamonas testosteroni strains.</title>
        <authorList>
            <person name="Liu L."/>
            <person name="Zhu W."/>
            <person name="Xia X."/>
            <person name="Xu B."/>
            <person name="Luo M."/>
            <person name="Wang G."/>
        </authorList>
    </citation>
    <scope>NUCLEOTIDE SEQUENCE [LARGE SCALE GENOMIC DNA]</scope>
    <source>
        <strain evidence="7 8">DF2</strain>
    </source>
</reference>
<keyword evidence="2" id="KW-0815">Transposition</keyword>
<evidence type="ECO:0000256" key="4">
    <source>
        <dbReference type="ARBA" id="ARBA00023172"/>
    </source>
</evidence>
<comment type="caution">
    <text evidence="7">The sequence shown here is derived from an EMBL/GenBank/DDBJ whole genome shotgun (WGS) entry which is preliminary data.</text>
</comment>
<dbReference type="GO" id="GO:0004803">
    <property type="term" value="F:transposase activity"/>
    <property type="evidence" value="ECO:0007669"/>
    <property type="project" value="InterPro"/>
</dbReference>
<keyword evidence="4" id="KW-0233">DNA recombination</keyword>
<evidence type="ECO:0000313" key="7">
    <source>
        <dbReference type="EMBL" id="KGH06960.1"/>
    </source>
</evidence>
<keyword evidence="3" id="KW-0238">DNA-binding</keyword>
<dbReference type="Pfam" id="PF13700">
    <property type="entry name" value="DUF4158"/>
    <property type="match status" value="1"/>
</dbReference>
<evidence type="ECO:0000259" key="6">
    <source>
        <dbReference type="Pfam" id="PF13700"/>
    </source>
</evidence>
<evidence type="ECO:0000256" key="2">
    <source>
        <dbReference type="ARBA" id="ARBA00022578"/>
    </source>
</evidence>
<evidence type="ECO:0000259" key="5">
    <source>
        <dbReference type="Pfam" id="PF01526"/>
    </source>
</evidence>
<dbReference type="GO" id="GO:0006313">
    <property type="term" value="P:DNA transposition"/>
    <property type="evidence" value="ECO:0007669"/>
    <property type="project" value="InterPro"/>
</dbReference>
<dbReference type="NCBIfam" id="NF033527">
    <property type="entry name" value="transpos_Tn3"/>
    <property type="match status" value="1"/>
</dbReference>
<evidence type="ECO:0000256" key="3">
    <source>
        <dbReference type="ARBA" id="ARBA00023125"/>
    </source>
</evidence>
<proteinExistence type="inferred from homology"/>
<protein>
    <submittedName>
        <fullName evidence="7">Transposase ISSod9</fullName>
    </submittedName>
</protein>
<keyword evidence="8" id="KW-1185">Reference proteome</keyword>
<dbReference type="GO" id="GO:0003677">
    <property type="term" value="F:DNA binding"/>
    <property type="evidence" value="ECO:0007669"/>
    <property type="project" value="UniProtKB-KW"/>
</dbReference>
<dbReference type="AlphaFoldDB" id="A0A0E3BQ23"/>
<dbReference type="InterPro" id="IPR047653">
    <property type="entry name" value="Tn3-like_transpos"/>
</dbReference>
<dbReference type="RefSeq" id="WP_034396199.1">
    <property type="nucleotide sequence ID" value="NZ_AWTO01000188.1"/>
</dbReference>
<feature type="domain" description="Tn3 transposase DDE" evidence="5">
    <location>
        <begin position="589"/>
        <end position="975"/>
    </location>
</feature>
<dbReference type="Pfam" id="PF01526">
    <property type="entry name" value="DDE_Tnp_Tn3"/>
    <property type="match status" value="1"/>
</dbReference>
<gene>
    <name evidence="7" type="ORF">P608_21595</name>
</gene>
<feature type="domain" description="DUF4158" evidence="6">
    <location>
        <begin position="3"/>
        <end position="167"/>
    </location>
</feature>
<sequence>MTTLHETAYPHLKPDPTERELAELFTPTEAERALVAGVGKRPLPRVAALIHLKVFQRLGYFLTLSDVPQVIREHVAQHAGVPRAPALADLKRFEASGSRMVVFTALRRYLNVKPLNPAGYAWLGVVADTAAETKHAVADIINVMLEELVHHRCELPAFSTLDRMAFRAREKSNNQHFSAIAGQLTSQTKTLIDGLLKTATGESASPWQMLKREPKRPTNKETRTYIQHIRRLQHLVEQLPKPDVPVPKLKQFRLLARALNATEMAELKPQKRYALVVIFIRAQHAQSLDDAADLFIRLMQNLENNARQKLLSFQQERVHKTDMLVGQLKDILGAYQLVGTDTQRVEAISTTLVAEVDELLNECEQHLAYAGRNHLPFLLQPYKMVRAQLLNCIDIASPKASSEDLVVERLMEALSKLRDNRADTVPLDMLGLSEDTDLRWMSAQWRKLVLVKPAGKGRAESVRRRYFELAVMHAVKDDLKSGDLFIKFGERYDDYREQLVDDETFERELGDYGQVTGIETEPGAFVSKLKSSMALRAMEIDAGFPENAHAEIVDGRLILRKPPRSDIVEAAARIDGMITERMEAASIVDVMIDTERWLDLHKLFRPLAGTDSRLEDLRMRVITTLFCYGCNLGPVQTAKSIKGLSRRQISWLNLKYVSEDLLDKAIVKVINAYNKFELPGYWGTGKHASADGTKWNLYEQNLLSEHHIRYGGYGGIGYYHVSDKFIALFSHFISCGTYEGIHILDGLMSNESDIRPDTIHGDTQAQSYPVFALAHLLGIQLMPRIRGIQDLKFHRPQAGTVYQNINTLFSDVIDWQLIELHLPAMLRVAVSIKTGKITPSAILRRLGTYSRKNKLYFAFVELGKVIRTMFLLSYIGDVGLRKVIHAETNKSEQFNGFAGWSFFGGEGIIAENIRHEQRKVIKYNHLVANMIILHNVVGMTRVLRELRDEGTEITPEILGGLAPFRTAHINRFGDYTLDFRRKIGPLDFEVTIIPI</sequence>
<comment type="similarity">
    <text evidence="1">Belongs to the transposase 7 family.</text>
</comment>
<organism evidence="7 8">
    <name type="scientific">Comamonas thiooxydans</name>
    <dbReference type="NCBI Taxonomy" id="363952"/>
    <lineage>
        <taxon>Bacteria</taxon>
        <taxon>Pseudomonadati</taxon>
        <taxon>Pseudomonadota</taxon>
        <taxon>Betaproteobacteria</taxon>
        <taxon>Burkholderiales</taxon>
        <taxon>Comamonadaceae</taxon>
        <taxon>Comamonas</taxon>
    </lineage>
</organism>
<evidence type="ECO:0000256" key="1">
    <source>
        <dbReference type="ARBA" id="ARBA00009402"/>
    </source>
</evidence>
<evidence type="ECO:0000313" key="8">
    <source>
        <dbReference type="Proteomes" id="UP000029549"/>
    </source>
</evidence>
<dbReference type="InterPro" id="IPR002513">
    <property type="entry name" value="Tn3_Tnp_DDE_dom"/>
</dbReference>
<accession>A0A0E3BQ23</accession>
<dbReference type="Proteomes" id="UP000029549">
    <property type="component" value="Unassembled WGS sequence"/>
</dbReference>
<dbReference type="EMBL" id="AWTP01000138">
    <property type="protein sequence ID" value="KGH06960.1"/>
    <property type="molecule type" value="Genomic_DNA"/>
</dbReference>
<name>A0A0E3BQ23_9BURK</name>